<dbReference type="Proteomes" id="UP000019151">
    <property type="component" value="Chromosome"/>
</dbReference>
<dbReference type="PANTHER" id="PTHR36842:SF1">
    <property type="entry name" value="PROTEIN TOLB"/>
    <property type="match status" value="1"/>
</dbReference>
<dbReference type="HOGENOM" id="CLU_012701_0_0_0"/>
<dbReference type="InterPro" id="IPR011659">
    <property type="entry name" value="WD40"/>
</dbReference>
<comment type="similarity">
    <text evidence="1">Belongs to the TolB family.</text>
</comment>
<dbReference type="PANTHER" id="PTHR36842">
    <property type="entry name" value="PROTEIN TOLB HOMOLOG"/>
    <property type="match status" value="1"/>
</dbReference>
<evidence type="ECO:0000313" key="2">
    <source>
        <dbReference type="EMBL" id="AHG90382.1"/>
    </source>
</evidence>
<dbReference type="InParanoid" id="W0RIW8"/>
<dbReference type="Gene3D" id="2.120.10.30">
    <property type="entry name" value="TolB, C-terminal domain"/>
    <property type="match status" value="1"/>
</dbReference>
<organism evidence="2 3">
    <name type="scientific">Gemmatirosa kalamazoonensis</name>
    <dbReference type="NCBI Taxonomy" id="861299"/>
    <lineage>
        <taxon>Bacteria</taxon>
        <taxon>Pseudomonadati</taxon>
        <taxon>Gemmatimonadota</taxon>
        <taxon>Gemmatimonadia</taxon>
        <taxon>Gemmatimonadales</taxon>
        <taxon>Gemmatimonadaceae</taxon>
        <taxon>Gemmatirosa</taxon>
    </lineage>
</organism>
<dbReference type="Pfam" id="PF07676">
    <property type="entry name" value="PD40"/>
    <property type="match status" value="1"/>
</dbReference>
<reference evidence="2 3" key="1">
    <citation type="journal article" date="2014" name="Genome Announc.">
        <title>Genome Sequence and Methylome of Soil Bacterium Gemmatirosa kalamazoonensis KBS708T, a Member of the Rarely Cultivated Gemmatimonadetes Phylum.</title>
        <authorList>
            <person name="Debruyn J.M."/>
            <person name="Radosevich M."/>
            <person name="Wommack K.E."/>
            <person name="Polson S.W."/>
            <person name="Hauser L.J."/>
            <person name="Fawaz M.N."/>
            <person name="Korlach J."/>
            <person name="Tsai Y.C."/>
        </authorList>
    </citation>
    <scope>NUCLEOTIDE SEQUENCE [LARGE SCALE GENOMIC DNA]</scope>
    <source>
        <strain evidence="2 3">KBS708</strain>
    </source>
</reference>
<protein>
    <submittedName>
        <fullName evidence="2">WD40-like beta Propeller containing protein</fullName>
    </submittedName>
</protein>
<sequence length="985" mass="105624">MLGCLTARAALAQGVDPRGDWRTLATPHFRVHFPTTLDDQGRQAAAAAERAWGLLASELAPPRGPVDLVLTDNVDFSNGYAQRVPTNRIVIYAQPPIDASSLRAFYGDWLPIVITHELTHVFHLDRTRGVWRLAQGIFGRNPALFPNSYGPSWLTEGLAVYFESRLTGAGRIVGSQHRLIARAAAADAEIPRLDQLSLAGSVFPLGDRAYAYGSLVVDYIARHGGPQKVGDFVDRQSAQLIPWRLDHAARAAFGLSFTDAWRAWRDSVVRDVGARRDTSAWRELTRSGWFVESPRWADARTLLYGANDGRSVPALERVDVAGDRRRLGRRNSLSPNVPLPGGRVLFAQTDFTDRFEVRSDLWVQDASVGDPGFGAASRGQRRLTRGARLTSPDARADGSIVAVQSAAGLTWLVRVSPDGRTIVPLTRASADTQWTEPRWSPDGRIVAAVQLVRGGHSAVVVLDTTGRALVDAVRDRAVNGAPSWSPDGRRLYWSSDRTGAPQIYAADVRDLARVGPARRLSGVTTGLGDPAPSPDGRVLGALLFHVDGYHVAVTDEARLDAVATDGDATYYTAASRLAAEAERTTGATTRYRPWRSLLPRYWTPISGPSDGGSVTLGAATSGVDVLGRHSYAAQATMNLDTRDLEGGVAYRYARLAQPLVDLSASQSWVYDSTLVRASGVLDTVPLFRRSRTAALTLTFTRPRVRTGASLSVGALYEQRGYTSTFAPLVPRADSILGRSFPALFVSAGWSNTRRPVRSISPEDGVSLSGSVQQRWQEGRLGPWSRRATGVGRLFKSLDLPGFAHHVLALRAAGGATDARTATELTAGGVSGSSAEVLPGLTIGDPSRTFGVRGFAGGAQQGVRAAAGSVEYRAPLALPARGARLLPVFADRLFVTAFADAGSAWCPTSVSRTAQPLCLATASGAPSRRSPTSPTWMASVGAELGLDAALSYDVPYRFRLGVAAPVAQRDLAPSAVRVYFTLGLAF</sequence>
<evidence type="ECO:0000313" key="3">
    <source>
        <dbReference type="Proteomes" id="UP000019151"/>
    </source>
</evidence>
<evidence type="ECO:0000256" key="1">
    <source>
        <dbReference type="ARBA" id="ARBA00009820"/>
    </source>
</evidence>
<dbReference type="eggNOG" id="COG0823">
    <property type="taxonomic scope" value="Bacteria"/>
</dbReference>
<dbReference type="KEGG" id="gba:J421_2845"/>
<dbReference type="STRING" id="861299.J421_2845"/>
<proteinExistence type="inferred from homology"/>
<dbReference type="SUPFAM" id="SSF82171">
    <property type="entry name" value="DPP6 N-terminal domain-like"/>
    <property type="match status" value="1"/>
</dbReference>
<dbReference type="AlphaFoldDB" id="W0RIW8"/>
<gene>
    <name evidence="2" type="ORF">J421_2845</name>
</gene>
<name>W0RIW8_9BACT</name>
<keyword evidence="3" id="KW-1185">Reference proteome</keyword>
<dbReference type="eggNOG" id="COG4775">
    <property type="taxonomic scope" value="Bacteria"/>
</dbReference>
<accession>W0RIW8</accession>
<dbReference type="EMBL" id="CP007128">
    <property type="protein sequence ID" value="AHG90382.1"/>
    <property type="molecule type" value="Genomic_DNA"/>
</dbReference>
<dbReference type="InterPro" id="IPR011042">
    <property type="entry name" value="6-blade_b-propeller_TolB-like"/>
</dbReference>